<evidence type="ECO:0000313" key="1">
    <source>
        <dbReference type="EMBL" id="MDK3016232.1"/>
    </source>
</evidence>
<gene>
    <name evidence="1" type="ORF">QO033_01005</name>
</gene>
<sequence>MTSMSKPGVTPDAVARLATTPKAIDDRGLALIGLSGGAGGGFRALVRLPGGRIKEVEAGSRLPQGRITAIDGDGLILDRNGKSRRLGLPGG</sequence>
<organism evidence="1 2">
    <name type="scientific">Pseudodonghicola flavimaris</name>
    <dbReference type="NCBI Taxonomy" id="3050036"/>
    <lineage>
        <taxon>Bacteria</taxon>
        <taxon>Pseudomonadati</taxon>
        <taxon>Pseudomonadota</taxon>
        <taxon>Alphaproteobacteria</taxon>
        <taxon>Rhodobacterales</taxon>
        <taxon>Paracoccaceae</taxon>
        <taxon>Pseudodonghicola</taxon>
    </lineage>
</organism>
<reference evidence="1 2" key="1">
    <citation type="submission" date="2023-05" db="EMBL/GenBank/DDBJ databases">
        <title>Pseudodonghicola sp. nov.</title>
        <authorList>
            <person name="Huang J."/>
        </authorList>
    </citation>
    <scope>NUCLEOTIDE SEQUENCE [LARGE SCALE GENOMIC DNA]</scope>
    <source>
        <strain evidence="1 2">IC7</strain>
    </source>
</reference>
<protein>
    <recommendedName>
        <fullName evidence="3">Pilus assembly protein PilP</fullName>
    </recommendedName>
</protein>
<name>A0ABT7EV59_9RHOB</name>
<dbReference type="RefSeq" id="WP_284479053.1">
    <property type="nucleotide sequence ID" value="NZ_JASNJD010000001.1"/>
</dbReference>
<dbReference type="Proteomes" id="UP001243757">
    <property type="component" value="Unassembled WGS sequence"/>
</dbReference>
<dbReference type="EMBL" id="JASNJD010000001">
    <property type="protein sequence ID" value="MDK3016232.1"/>
    <property type="molecule type" value="Genomic_DNA"/>
</dbReference>
<keyword evidence="2" id="KW-1185">Reference proteome</keyword>
<accession>A0ABT7EV59</accession>
<evidence type="ECO:0000313" key="2">
    <source>
        <dbReference type="Proteomes" id="UP001243757"/>
    </source>
</evidence>
<proteinExistence type="predicted"/>
<comment type="caution">
    <text evidence="1">The sequence shown here is derived from an EMBL/GenBank/DDBJ whole genome shotgun (WGS) entry which is preliminary data.</text>
</comment>
<evidence type="ECO:0008006" key="3">
    <source>
        <dbReference type="Google" id="ProtNLM"/>
    </source>
</evidence>